<organism evidence="2 3">
    <name type="scientific">Streptomyces phyllanthi</name>
    <dbReference type="NCBI Taxonomy" id="1803180"/>
    <lineage>
        <taxon>Bacteria</taxon>
        <taxon>Bacillati</taxon>
        <taxon>Actinomycetota</taxon>
        <taxon>Actinomycetes</taxon>
        <taxon>Kitasatosporales</taxon>
        <taxon>Streptomycetaceae</taxon>
        <taxon>Streptomyces</taxon>
    </lineage>
</organism>
<feature type="domain" description="DUF397" evidence="1">
    <location>
        <begin position="13"/>
        <end position="64"/>
    </location>
</feature>
<proteinExistence type="predicted"/>
<dbReference type="AlphaFoldDB" id="A0A5N8W2E3"/>
<evidence type="ECO:0000313" key="2">
    <source>
        <dbReference type="EMBL" id="MPY41660.1"/>
    </source>
</evidence>
<sequence>MSVDKTANSSDRLNWFKSTYSGGAGGECLEVATCLHTVHVRDTKDTDRPGLAVGSDAWTAFVGFAAEELG</sequence>
<keyword evidence="3" id="KW-1185">Reference proteome</keyword>
<reference evidence="2 3" key="1">
    <citation type="submission" date="2019-07" db="EMBL/GenBank/DDBJ databases">
        <title>New species of Amycolatopsis and Streptomyces.</title>
        <authorList>
            <person name="Duangmal K."/>
            <person name="Teo W.F.A."/>
            <person name="Lipun K."/>
        </authorList>
    </citation>
    <scope>NUCLEOTIDE SEQUENCE [LARGE SCALE GENOMIC DNA]</scope>
    <source>
        <strain evidence="2 3">TISTR 2346</strain>
    </source>
</reference>
<dbReference type="Proteomes" id="UP000326979">
    <property type="component" value="Unassembled WGS sequence"/>
</dbReference>
<evidence type="ECO:0000259" key="1">
    <source>
        <dbReference type="Pfam" id="PF04149"/>
    </source>
</evidence>
<accession>A0A5N8W2E3</accession>
<dbReference type="InterPro" id="IPR007278">
    <property type="entry name" value="DUF397"/>
</dbReference>
<evidence type="ECO:0000313" key="3">
    <source>
        <dbReference type="Proteomes" id="UP000326979"/>
    </source>
</evidence>
<dbReference type="RefSeq" id="WP_152785283.1">
    <property type="nucleotide sequence ID" value="NZ_BAABEQ010000053.1"/>
</dbReference>
<dbReference type="OrthoDB" id="4562195at2"/>
<name>A0A5N8W2E3_9ACTN</name>
<dbReference type="Pfam" id="PF04149">
    <property type="entry name" value="DUF397"/>
    <property type="match status" value="1"/>
</dbReference>
<comment type="caution">
    <text evidence="2">The sequence shown here is derived from an EMBL/GenBank/DDBJ whole genome shotgun (WGS) entry which is preliminary data.</text>
</comment>
<gene>
    <name evidence="2" type="ORF">FNH04_17585</name>
</gene>
<dbReference type="EMBL" id="VJZE01000107">
    <property type="protein sequence ID" value="MPY41660.1"/>
    <property type="molecule type" value="Genomic_DNA"/>
</dbReference>
<protein>
    <submittedName>
        <fullName evidence="2">DUF397 domain-containing protein</fullName>
    </submittedName>
</protein>